<feature type="repeat" description="PPR" evidence="3">
    <location>
        <begin position="258"/>
        <end position="294"/>
    </location>
</feature>
<accession>A0A2U1KQ36</accession>
<dbReference type="AlphaFoldDB" id="A0A2U1KQ36"/>
<dbReference type="Pfam" id="PF12854">
    <property type="entry name" value="PPR_1"/>
    <property type="match status" value="2"/>
</dbReference>
<evidence type="ECO:0000256" key="3">
    <source>
        <dbReference type="PROSITE-ProRule" id="PRU00708"/>
    </source>
</evidence>
<dbReference type="InterPro" id="IPR011990">
    <property type="entry name" value="TPR-like_helical_dom_sf"/>
</dbReference>
<sequence>MCSLGLPVDYNTMKTVINSCCQLRCTNKGGFAVFGCCLKRGVIPNVFTFNTLLNGLIRENKILDAEILLKDLINKGICEPNAIMYNAIIKALCNLGGKTYVTKAVGYIRLMVERGRKPNLVGYSTIIAFLCKDQLIDEAFELFKEMQGHITPDVIICNSLIYGFCNSARWLEASDLLKEMMDNSISPNLQTFNILINEYSKRGKINRAEEVIFIMREKGFLPNIVTYNSLIDCYCKRGDMDSAKRILDSLVFRHAVPDIVTYNTVVYGYSMNRRKDMDQAMLVFDKMKAKGIKPNEFTYKSLITGFCSVGRFKEASKLVTVMHEEGLVPDRSAYRFLMEGFCRTKQVEDAFSLFTFMVDLHTV</sequence>
<keyword evidence="5" id="KW-1185">Reference proteome</keyword>
<dbReference type="Pfam" id="PF01535">
    <property type="entry name" value="PPR"/>
    <property type="match status" value="1"/>
</dbReference>
<dbReference type="EMBL" id="PKPP01015184">
    <property type="protein sequence ID" value="PWA38869.1"/>
    <property type="molecule type" value="Genomic_DNA"/>
</dbReference>
<dbReference type="PROSITE" id="PS51375">
    <property type="entry name" value="PPR"/>
    <property type="match status" value="9"/>
</dbReference>
<feature type="repeat" description="PPR" evidence="3">
    <location>
        <begin position="119"/>
        <end position="149"/>
    </location>
</feature>
<reference evidence="4 5" key="1">
    <citation type="journal article" date="2018" name="Mol. Plant">
        <title>The genome of Artemisia annua provides insight into the evolution of Asteraceae family and artemisinin biosynthesis.</title>
        <authorList>
            <person name="Shen Q."/>
            <person name="Zhang L."/>
            <person name="Liao Z."/>
            <person name="Wang S."/>
            <person name="Yan T."/>
            <person name="Shi P."/>
            <person name="Liu M."/>
            <person name="Fu X."/>
            <person name="Pan Q."/>
            <person name="Wang Y."/>
            <person name="Lv Z."/>
            <person name="Lu X."/>
            <person name="Zhang F."/>
            <person name="Jiang W."/>
            <person name="Ma Y."/>
            <person name="Chen M."/>
            <person name="Hao X."/>
            <person name="Li L."/>
            <person name="Tang Y."/>
            <person name="Lv G."/>
            <person name="Zhou Y."/>
            <person name="Sun X."/>
            <person name="Brodelius P.E."/>
            <person name="Rose J.K.C."/>
            <person name="Tang K."/>
        </authorList>
    </citation>
    <scope>NUCLEOTIDE SEQUENCE [LARGE SCALE GENOMIC DNA]</scope>
    <source>
        <strain evidence="5">cv. Huhao1</strain>
        <tissue evidence="4">Leaf</tissue>
    </source>
</reference>
<gene>
    <name evidence="4" type="ORF">CTI12_AA577720</name>
</gene>
<name>A0A2U1KQ36_ARTAN</name>
<proteinExistence type="inferred from homology"/>
<comment type="similarity">
    <text evidence="1">Belongs to the PPR family. P subfamily.</text>
</comment>
<comment type="caution">
    <text evidence="4">The sequence shown here is derived from an EMBL/GenBank/DDBJ whole genome shotgun (WGS) entry which is preliminary data.</text>
</comment>
<dbReference type="OrthoDB" id="822380at2759"/>
<evidence type="ECO:0000313" key="5">
    <source>
        <dbReference type="Proteomes" id="UP000245207"/>
    </source>
</evidence>
<feature type="repeat" description="PPR" evidence="3">
    <location>
        <begin position="188"/>
        <end position="222"/>
    </location>
</feature>
<dbReference type="PANTHER" id="PTHR46128:SF358">
    <property type="entry name" value="TETRATRICOPEPTIDE REPEAT (TPR)-LIKE SUPERFAMILY PROTEIN"/>
    <property type="match status" value="1"/>
</dbReference>
<dbReference type="InterPro" id="IPR002885">
    <property type="entry name" value="PPR_rpt"/>
</dbReference>
<dbReference type="Gene3D" id="1.25.40.10">
    <property type="entry name" value="Tetratricopeptide repeat domain"/>
    <property type="match status" value="3"/>
</dbReference>
<feature type="repeat" description="PPR" evidence="3">
    <location>
        <begin position="223"/>
        <end position="257"/>
    </location>
</feature>
<dbReference type="NCBIfam" id="TIGR00756">
    <property type="entry name" value="PPR"/>
    <property type="match status" value="7"/>
</dbReference>
<feature type="repeat" description="PPR" evidence="3">
    <location>
        <begin position="295"/>
        <end position="329"/>
    </location>
</feature>
<dbReference type="InterPro" id="IPR050872">
    <property type="entry name" value="PPR_P_subfamily"/>
</dbReference>
<organism evidence="4 5">
    <name type="scientific">Artemisia annua</name>
    <name type="common">Sweet wormwood</name>
    <dbReference type="NCBI Taxonomy" id="35608"/>
    <lineage>
        <taxon>Eukaryota</taxon>
        <taxon>Viridiplantae</taxon>
        <taxon>Streptophyta</taxon>
        <taxon>Embryophyta</taxon>
        <taxon>Tracheophyta</taxon>
        <taxon>Spermatophyta</taxon>
        <taxon>Magnoliopsida</taxon>
        <taxon>eudicotyledons</taxon>
        <taxon>Gunneridae</taxon>
        <taxon>Pentapetalae</taxon>
        <taxon>asterids</taxon>
        <taxon>campanulids</taxon>
        <taxon>Asterales</taxon>
        <taxon>Asteraceae</taxon>
        <taxon>Asteroideae</taxon>
        <taxon>Anthemideae</taxon>
        <taxon>Artemisiinae</taxon>
        <taxon>Artemisia</taxon>
    </lineage>
</organism>
<feature type="repeat" description="PPR" evidence="3">
    <location>
        <begin position="330"/>
        <end position="363"/>
    </location>
</feature>
<evidence type="ECO:0000256" key="2">
    <source>
        <dbReference type="ARBA" id="ARBA00022737"/>
    </source>
</evidence>
<protein>
    <submittedName>
        <fullName evidence="4">Pentatricopeptide repeat protein</fullName>
    </submittedName>
</protein>
<keyword evidence="2" id="KW-0677">Repeat</keyword>
<evidence type="ECO:0000313" key="4">
    <source>
        <dbReference type="EMBL" id="PWA38869.1"/>
    </source>
</evidence>
<evidence type="ECO:0000256" key="1">
    <source>
        <dbReference type="ARBA" id="ARBA00007626"/>
    </source>
</evidence>
<dbReference type="Proteomes" id="UP000245207">
    <property type="component" value="Unassembled WGS sequence"/>
</dbReference>
<dbReference type="Pfam" id="PF13041">
    <property type="entry name" value="PPR_2"/>
    <property type="match status" value="3"/>
</dbReference>
<feature type="repeat" description="PPR" evidence="3">
    <location>
        <begin position="81"/>
        <end position="118"/>
    </location>
</feature>
<dbReference type="PANTHER" id="PTHR46128">
    <property type="entry name" value="MITOCHONDRIAL GROUP I INTRON SPLICING FACTOR CCM1"/>
    <property type="match status" value="1"/>
</dbReference>
<feature type="repeat" description="PPR" evidence="3">
    <location>
        <begin position="153"/>
        <end position="187"/>
    </location>
</feature>
<feature type="repeat" description="PPR" evidence="3">
    <location>
        <begin position="45"/>
        <end position="79"/>
    </location>
</feature>